<dbReference type="InterPro" id="IPR039974">
    <property type="entry name" value="Splicing_factor_SLU7"/>
</dbReference>
<dbReference type="Pfam" id="PF01569">
    <property type="entry name" value="PAP2"/>
    <property type="match status" value="1"/>
</dbReference>
<dbReference type="OrthoDB" id="249612at2759"/>
<dbReference type="EMBL" id="CAKAEH010001259">
    <property type="protein sequence ID" value="CAG9533663.1"/>
    <property type="molecule type" value="Genomic_DNA"/>
</dbReference>
<feature type="transmembrane region" description="Helical" evidence="11">
    <location>
        <begin position="679"/>
        <end position="698"/>
    </location>
</feature>
<keyword evidence="11" id="KW-1133">Transmembrane helix</keyword>
<evidence type="ECO:0000256" key="5">
    <source>
        <dbReference type="ARBA" id="ARBA00022728"/>
    </source>
</evidence>
<evidence type="ECO:0000256" key="10">
    <source>
        <dbReference type="SAM" id="MobiDB-lite"/>
    </source>
</evidence>
<comment type="function">
    <text evidence="8">Involved in pre-mRNA splicing.</text>
</comment>
<evidence type="ECO:0000256" key="8">
    <source>
        <dbReference type="RuleBase" id="RU367071"/>
    </source>
</evidence>
<dbReference type="Gene3D" id="1.20.144.10">
    <property type="entry name" value="Phosphatidic acid phosphatase type 2/haloperoxidase"/>
    <property type="match status" value="1"/>
</dbReference>
<dbReference type="InterPro" id="IPR036938">
    <property type="entry name" value="PAP2/HPO_sf"/>
</dbReference>
<keyword evidence="7 8" id="KW-0539">Nucleus</keyword>
<dbReference type="InterPro" id="IPR021715">
    <property type="entry name" value="Slu7_dom"/>
</dbReference>
<keyword evidence="11" id="KW-0472">Membrane</keyword>
<comment type="subcellular location">
    <subcellularLocation>
        <location evidence="1 8">Nucleus</location>
    </subcellularLocation>
</comment>
<keyword evidence="5 8" id="KW-0747">Spliceosome</keyword>
<evidence type="ECO:0000256" key="11">
    <source>
        <dbReference type="SAM" id="Phobius"/>
    </source>
</evidence>
<evidence type="ECO:0000313" key="13">
    <source>
        <dbReference type="EMBL" id="CAG9533663.1"/>
    </source>
</evidence>
<keyword evidence="14" id="KW-1185">Reference proteome</keyword>
<keyword evidence="11" id="KW-0812">Transmembrane</keyword>
<evidence type="ECO:0000259" key="12">
    <source>
        <dbReference type="SMART" id="SM00014"/>
    </source>
</evidence>
<dbReference type="GO" id="GO:0000398">
    <property type="term" value="P:mRNA splicing, via spliceosome"/>
    <property type="evidence" value="ECO:0007669"/>
    <property type="project" value="UniProtKB-UniRule"/>
</dbReference>
<evidence type="ECO:0000256" key="7">
    <source>
        <dbReference type="ARBA" id="ARBA00023242"/>
    </source>
</evidence>
<comment type="caution">
    <text evidence="13">The sequence shown here is derived from an EMBL/GenBank/DDBJ whole genome shotgun (WGS) entry which is preliminary data.</text>
</comment>
<proteinExistence type="inferred from homology"/>
<feature type="transmembrane region" description="Helical" evidence="11">
    <location>
        <begin position="710"/>
        <end position="731"/>
    </location>
</feature>
<evidence type="ECO:0000256" key="4">
    <source>
        <dbReference type="ARBA" id="ARBA00022664"/>
    </source>
</evidence>
<dbReference type="InterPro" id="IPR000326">
    <property type="entry name" value="PAP2/HPO"/>
</dbReference>
<accession>A0A8J2LS67</accession>
<evidence type="ECO:0000256" key="2">
    <source>
        <dbReference type="ARBA" id="ARBA00007203"/>
    </source>
</evidence>
<comment type="similarity">
    <text evidence="2 8">Belongs to the SLU7 family.</text>
</comment>
<evidence type="ECO:0000256" key="6">
    <source>
        <dbReference type="ARBA" id="ARBA00023187"/>
    </source>
</evidence>
<keyword evidence="4 8" id="KW-0507">mRNA processing</keyword>
<feature type="compositionally biased region" description="Basic residues" evidence="10">
    <location>
        <begin position="534"/>
        <end position="559"/>
    </location>
</feature>
<evidence type="ECO:0000256" key="1">
    <source>
        <dbReference type="ARBA" id="ARBA00004123"/>
    </source>
</evidence>
<dbReference type="SMART" id="SM00014">
    <property type="entry name" value="acidPPc"/>
    <property type="match status" value="1"/>
</dbReference>
<dbReference type="GO" id="GO:0005681">
    <property type="term" value="C:spliceosomal complex"/>
    <property type="evidence" value="ECO:0007669"/>
    <property type="project" value="UniProtKB-UniRule"/>
</dbReference>
<evidence type="ECO:0000256" key="3">
    <source>
        <dbReference type="ARBA" id="ARBA00021377"/>
    </source>
</evidence>
<organism evidence="13 14">
    <name type="scientific">Cercopithifilaria johnstoni</name>
    <dbReference type="NCBI Taxonomy" id="2874296"/>
    <lineage>
        <taxon>Eukaryota</taxon>
        <taxon>Metazoa</taxon>
        <taxon>Ecdysozoa</taxon>
        <taxon>Nematoda</taxon>
        <taxon>Chromadorea</taxon>
        <taxon>Rhabditida</taxon>
        <taxon>Spirurina</taxon>
        <taxon>Spiruromorpha</taxon>
        <taxon>Filarioidea</taxon>
        <taxon>Onchocercidae</taxon>
        <taxon>Cercopithifilaria</taxon>
    </lineage>
</organism>
<keyword evidence="6 8" id="KW-0508">mRNA splicing</keyword>
<dbReference type="PANTHER" id="PTHR12942">
    <property type="entry name" value="STEP II SPLICING FACTOR SLU7"/>
    <property type="match status" value="1"/>
</dbReference>
<comment type="subunit">
    <text evidence="8">Associated with the spliceosome.</text>
</comment>
<sequence length="847" mass="97943">MASNASEIPVSKLLRQEIGISDVREGRKSKDEYRKQKDLEEEQKLGIAPATVDIVTGRDINPHIPEFIAKHPWYVPADGPTLQHQRPHEERQIKWSSIDDWYKRGITNERATKFRKGACENCGAITHRKKDCLERPRKIGAMWTNEDIAPDEYIQPKLTLGWDAKRDRWNGYDPQTYKQVVEEHEKLEQTRKLLREEKMKGELLKEELEAEEDSHHIVEEPADEDMYADDADMAGVTVDMDSRTRITVRNLRIREDTAKYLYNLDPNGPYYDPKSRSMRENPFANIPGKEKEAAKFAGENFIRYTGEVVQANEAQVFAWQARCKGIDVHALAEPTKLEAMKKEFEQQKLSAKEEHKSTLLEKYGGEKYLHAPPKELLLAQTENYVEYNRKGKIIKGEERKVVLSRYEEDKYLNNHKSVWGSYWKSGQWGFACCHSLIKNSYCLGEAGKARNATNAEATVLPQNVTTNTNIVPSIKRETADTTSENELEKDENASVGGESSSDTFDSELNAEEEKEREKEREYELEKAKRDERRREKKREKRKRQKERKDKNKKSLKSKKRSSDGISSDDENKRKLELEHAIKKINKDREDAEESLKLGDRKRRYHSNYDVSAPTPAEMEAYKLTKIHADDPMASFIKKSRKKLQTQLWIWDREVTSYMVLNAVLNSHGDLRFIFLCMEWFMHGGLWLIFSSFIFLICMRYNFSLNTRYKLAVLTFGLCFDLIIVGIIKGIVRRSRPPFNIKDQLYGAPLVDKFSFPSGHSSRAAMLSVLCLTFCSLSHFITPAVKLFPFILGASRICIGRHYVSDVMMGLLLGYAEGNFVRCLPLHTINLLEQIFPAIFSGNEQWNT</sequence>
<evidence type="ECO:0000256" key="9">
    <source>
        <dbReference type="SAM" id="Coils"/>
    </source>
</evidence>
<dbReference type="Pfam" id="PF11708">
    <property type="entry name" value="Slu7"/>
    <property type="match status" value="1"/>
</dbReference>
<dbReference type="AlphaFoldDB" id="A0A8J2LS67"/>
<gene>
    <name evidence="13" type="ORF">CJOHNSTONI_LOCUS3871</name>
</gene>
<evidence type="ECO:0000313" key="14">
    <source>
        <dbReference type="Proteomes" id="UP000746747"/>
    </source>
</evidence>
<reference evidence="13" key="1">
    <citation type="submission" date="2021-09" db="EMBL/GenBank/DDBJ databases">
        <authorList>
            <consortium name="Pathogen Informatics"/>
        </authorList>
    </citation>
    <scope>NUCLEOTIDE SEQUENCE</scope>
</reference>
<keyword evidence="9" id="KW-0175">Coiled coil</keyword>
<dbReference type="Proteomes" id="UP000746747">
    <property type="component" value="Unassembled WGS sequence"/>
</dbReference>
<feature type="coiled-coil region" evidence="9">
    <location>
        <begin position="177"/>
        <end position="214"/>
    </location>
</feature>
<name>A0A8J2LS67_9BILA</name>
<dbReference type="SUPFAM" id="SSF48317">
    <property type="entry name" value="Acid phosphatase/Vanadium-dependent haloperoxidase"/>
    <property type="match status" value="1"/>
</dbReference>
<dbReference type="PANTHER" id="PTHR12942:SF2">
    <property type="entry name" value="PRE-MRNA-SPLICING FACTOR SLU7"/>
    <property type="match status" value="1"/>
</dbReference>
<feature type="domain" description="Phosphatidic acid phosphatase type 2/haloperoxidase" evidence="12">
    <location>
        <begin position="708"/>
        <end position="821"/>
    </location>
</feature>
<dbReference type="GO" id="GO:0030628">
    <property type="term" value="F:pre-mRNA 3'-splice site binding"/>
    <property type="evidence" value="ECO:0007669"/>
    <property type="project" value="UniProtKB-UniRule"/>
</dbReference>
<protein>
    <recommendedName>
        <fullName evidence="3 8">Pre-mRNA-splicing factor SLU7</fullName>
    </recommendedName>
</protein>
<feature type="compositionally biased region" description="Basic and acidic residues" evidence="10">
    <location>
        <begin position="511"/>
        <end position="533"/>
    </location>
</feature>
<feature type="region of interest" description="Disordered" evidence="10">
    <location>
        <begin position="470"/>
        <end position="571"/>
    </location>
</feature>